<dbReference type="AlphaFoldDB" id="A0A3G1B573"/>
<keyword evidence="4" id="KW-0131">Cell cycle</keyword>
<accession>A0A3G1B573</accession>
<dbReference type="Gene3D" id="3.40.50.1440">
    <property type="entry name" value="Tubulin/FtsZ, GTPase domain"/>
    <property type="match status" value="1"/>
</dbReference>
<evidence type="ECO:0000256" key="1">
    <source>
        <dbReference type="ARBA" id="ARBA00022741"/>
    </source>
</evidence>
<dbReference type="PANTHER" id="PTHR30314">
    <property type="entry name" value="CELL DIVISION PROTEIN FTSZ-RELATED"/>
    <property type="match status" value="1"/>
</dbReference>
<keyword evidence="4" id="KW-0132">Cell division</keyword>
<dbReference type="GO" id="GO:0032153">
    <property type="term" value="C:cell division site"/>
    <property type="evidence" value="ECO:0007669"/>
    <property type="project" value="TreeGrafter"/>
</dbReference>
<dbReference type="SMART" id="SM00864">
    <property type="entry name" value="Tubulin"/>
    <property type="match status" value="1"/>
</dbReference>
<dbReference type="GeneID" id="24874734"/>
<dbReference type="GO" id="GO:0005737">
    <property type="term" value="C:cytoplasm"/>
    <property type="evidence" value="ECO:0007669"/>
    <property type="project" value="TreeGrafter"/>
</dbReference>
<organism evidence="4 5">
    <name type="scientific">Candidatus Nitrosotenuis cloacae</name>
    <dbReference type="NCBI Taxonomy" id="1603555"/>
    <lineage>
        <taxon>Archaea</taxon>
        <taxon>Nitrososphaerota</taxon>
        <taxon>Candidatus Nitrosotenuis</taxon>
    </lineage>
</organism>
<dbReference type="InterPro" id="IPR003008">
    <property type="entry name" value="Tubulin_FtsZ_GTPase"/>
</dbReference>
<dbReference type="GO" id="GO:0005525">
    <property type="term" value="F:GTP binding"/>
    <property type="evidence" value="ECO:0007669"/>
    <property type="project" value="UniProtKB-KW"/>
</dbReference>
<dbReference type="Pfam" id="PF00091">
    <property type="entry name" value="Tubulin"/>
    <property type="match status" value="1"/>
</dbReference>
<name>A0A3G1B573_9ARCH</name>
<keyword evidence="1" id="KW-0547">Nucleotide-binding</keyword>
<evidence type="ECO:0000256" key="2">
    <source>
        <dbReference type="ARBA" id="ARBA00023134"/>
    </source>
</evidence>
<keyword evidence="2" id="KW-0342">GTP-binding</keyword>
<dbReference type="GO" id="GO:0003924">
    <property type="term" value="F:GTPase activity"/>
    <property type="evidence" value="ECO:0007669"/>
    <property type="project" value="InterPro"/>
</dbReference>
<protein>
    <submittedName>
        <fullName evidence="4">Cell division protein FtsZ</fullName>
    </submittedName>
</protein>
<dbReference type="KEGG" id="tah:SU86_009175"/>
<dbReference type="STRING" id="1603555.SU86_009175"/>
<evidence type="ECO:0000313" key="5">
    <source>
        <dbReference type="Proteomes" id="UP000266745"/>
    </source>
</evidence>
<sequence>MDFVQPVLLVGIGGAGSKMAANAADLIGADSIAISHDSNDLSSHHDIKIHAESYVNPSAYLIRAQAQKSMDRIRDKIANYSTVIIFANLAGKSGCAISPLVAMAAKEERKRVLSFGIMPFRFEKEKLFLSGVSLKRLRASSDSTIVVDNDALLEANPDLTMNKCYDITNHAVMYVVNSLSASSISDNLNVLSTSKNEQDIETSLRESIKMLYEDAPPNTIKKTMLYVFGSDNVSVGKINAITSTISGIFNENNTGVSLATTQGDKSQVVMVSSVEGTLKFDAYDPLGMIPQENTLDWDEPESSIKTGIELYQLE</sequence>
<feature type="domain" description="Tubulin/FtsZ GTPase" evidence="3">
    <location>
        <begin position="6"/>
        <end position="187"/>
    </location>
</feature>
<dbReference type="PANTHER" id="PTHR30314:SF3">
    <property type="entry name" value="MITOCHONDRIAL DIVISION PROTEIN FSZA"/>
    <property type="match status" value="1"/>
</dbReference>
<evidence type="ECO:0000259" key="3">
    <source>
        <dbReference type="SMART" id="SM00864"/>
    </source>
</evidence>
<dbReference type="InterPro" id="IPR036525">
    <property type="entry name" value="Tubulin/FtsZ_GTPase_sf"/>
</dbReference>
<dbReference type="RefSeq" id="WP_048187316.1">
    <property type="nucleotide sequence ID" value="NZ_CP011097.1"/>
</dbReference>
<gene>
    <name evidence="4" type="ORF">SU86_009175</name>
</gene>
<keyword evidence="5" id="KW-1185">Reference proteome</keyword>
<evidence type="ECO:0000313" key="4">
    <source>
        <dbReference type="EMBL" id="AJZ76758.1"/>
    </source>
</evidence>
<dbReference type="OrthoDB" id="10400at2157"/>
<dbReference type="GO" id="GO:0051301">
    <property type="term" value="P:cell division"/>
    <property type="evidence" value="ECO:0007669"/>
    <property type="project" value="UniProtKB-KW"/>
</dbReference>
<dbReference type="InterPro" id="IPR045061">
    <property type="entry name" value="FtsZ/CetZ"/>
</dbReference>
<proteinExistence type="predicted"/>
<dbReference type="Proteomes" id="UP000266745">
    <property type="component" value="Chromosome"/>
</dbReference>
<reference evidence="4 5" key="1">
    <citation type="journal article" date="2016" name="Sci. Rep.">
        <title>A novel ammonia-oxidizing archaeon from wastewater treatment plant: Its enrichment, physiological and genomic characteristics.</title>
        <authorList>
            <person name="Li Y."/>
            <person name="Ding K."/>
            <person name="Wen X."/>
            <person name="Zhang B."/>
            <person name="Shen B."/>
            <person name="Yang Y."/>
        </authorList>
    </citation>
    <scope>NUCLEOTIDE SEQUENCE [LARGE SCALE GENOMIC DNA]</scope>
    <source>
        <strain evidence="4 5">SAT1</strain>
    </source>
</reference>
<dbReference type="SUPFAM" id="SSF52490">
    <property type="entry name" value="Tubulin nucleotide-binding domain-like"/>
    <property type="match status" value="1"/>
</dbReference>
<dbReference type="EMBL" id="CP011097">
    <property type="protein sequence ID" value="AJZ76758.1"/>
    <property type="molecule type" value="Genomic_DNA"/>
</dbReference>